<reference evidence="1 2" key="1">
    <citation type="submission" date="2019-05" db="EMBL/GenBank/DDBJ databases">
        <title>Another draft genome of Portunus trituberculatus and its Hox gene families provides insights of decapod evolution.</title>
        <authorList>
            <person name="Jeong J.-H."/>
            <person name="Song I."/>
            <person name="Kim S."/>
            <person name="Choi T."/>
            <person name="Kim D."/>
            <person name="Ryu S."/>
            <person name="Kim W."/>
        </authorList>
    </citation>
    <scope>NUCLEOTIDE SEQUENCE [LARGE SCALE GENOMIC DNA]</scope>
    <source>
        <tissue evidence="1">Muscle</tissue>
    </source>
</reference>
<dbReference type="AlphaFoldDB" id="A0A5B7DFC7"/>
<proteinExistence type="predicted"/>
<organism evidence="1 2">
    <name type="scientific">Portunus trituberculatus</name>
    <name type="common">Swimming crab</name>
    <name type="synonym">Neptunus trituberculatus</name>
    <dbReference type="NCBI Taxonomy" id="210409"/>
    <lineage>
        <taxon>Eukaryota</taxon>
        <taxon>Metazoa</taxon>
        <taxon>Ecdysozoa</taxon>
        <taxon>Arthropoda</taxon>
        <taxon>Crustacea</taxon>
        <taxon>Multicrustacea</taxon>
        <taxon>Malacostraca</taxon>
        <taxon>Eumalacostraca</taxon>
        <taxon>Eucarida</taxon>
        <taxon>Decapoda</taxon>
        <taxon>Pleocyemata</taxon>
        <taxon>Brachyura</taxon>
        <taxon>Eubrachyura</taxon>
        <taxon>Portunoidea</taxon>
        <taxon>Portunidae</taxon>
        <taxon>Portuninae</taxon>
        <taxon>Portunus</taxon>
    </lineage>
</organism>
<evidence type="ECO:0000313" key="2">
    <source>
        <dbReference type="Proteomes" id="UP000324222"/>
    </source>
</evidence>
<comment type="caution">
    <text evidence="1">The sequence shown here is derived from an EMBL/GenBank/DDBJ whole genome shotgun (WGS) entry which is preliminary data.</text>
</comment>
<accession>A0A5B7DFC7</accession>
<sequence length="108" mass="11921">MRPLPASYLVDKANPDANTTAASAISTSFKLHYGCFATRCSAGQHHNVSPLGLKAMVKVIQMNTLLGCASAKICHMNIHTHTHYSSIITEENTLDIHWNSKYYSVIKM</sequence>
<keyword evidence="2" id="KW-1185">Reference proteome</keyword>
<evidence type="ECO:0000313" key="1">
    <source>
        <dbReference type="EMBL" id="MPC19954.1"/>
    </source>
</evidence>
<gene>
    <name evidence="1" type="ORF">E2C01_012883</name>
</gene>
<dbReference type="Proteomes" id="UP000324222">
    <property type="component" value="Unassembled WGS sequence"/>
</dbReference>
<dbReference type="EMBL" id="VSRR010000820">
    <property type="protein sequence ID" value="MPC19954.1"/>
    <property type="molecule type" value="Genomic_DNA"/>
</dbReference>
<protein>
    <submittedName>
        <fullName evidence="1">Uncharacterized protein</fullName>
    </submittedName>
</protein>
<name>A0A5B7DFC7_PORTR</name>